<dbReference type="AlphaFoldDB" id="A0A918DCB6"/>
<dbReference type="OrthoDB" id="5372081at2"/>
<name>A0A918DCB6_9RHOB</name>
<evidence type="ECO:0000256" key="1">
    <source>
        <dbReference type="ARBA" id="ARBA00006096"/>
    </source>
</evidence>
<dbReference type="GO" id="GO:0000270">
    <property type="term" value="P:peptidoglycan metabolic process"/>
    <property type="evidence" value="ECO:0007669"/>
    <property type="project" value="TreeGrafter"/>
</dbReference>
<proteinExistence type="inferred from homology"/>
<sequence>MAWSRRAVLAGFLASAAAPAFAEAPAVSLLPRRRGDGSAERSTPTSAESLIAGAELGGAVGFVVADARTGTILEAVEPSRQLPPASVMKALTAAYALDRMGPARGFTTRVLATGPVSGGVVQGDLVLAGGGDPALDTDMLGDLAARLRAAGVTGATGDYLIWDAALPRMDRIDDEQPDFVGYNPAIGGLNLNFNRVHFEWRKRGGDWNLTMDARAERFTPAVRMARVRVAQRETPLFTFEQKGSTEDWTVASAALGKGGARWLPVRHPGLYTAEVFQTLCAAQGIKLPAPRFVDTLPQGTELARNDSAPLDILLRDMLKHSTNLTAEVMGLSASQAATHLGSVTAMREWARIRHGIAPRIADHSGLGGASRISAVEMVKVLTDTHQGGLPALLKLHPMQDSKGKPVKDHPVQIRAKTGTLNFVSALAGYVQPPGGRQMAFAIFAADPERRARLTLAEREDPPGGDAWNRRARTLQGNLLARWAQLYA</sequence>
<keyword evidence="5" id="KW-1185">Reference proteome</keyword>
<dbReference type="Gene3D" id="3.50.80.20">
    <property type="entry name" value="D-Ala-D-Ala carboxypeptidase C, peptidase S13"/>
    <property type="match status" value="1"/>
</dbReference>
<keyword evidence="4" id="KW-0121">Carboxypeptidase</keyword>
<comment type="caution">
    <text evidence="4">The sequence shown here is derived from an EMBL/GenBank/DDBJ whole genome shotgun (WGS) entry which is preliminary data.</text>
</comment>
<dbReference type="SUPFAM" id="SSF56601">
    <property type="entry name" value="beta-lactamase/transpeptidase-like"/>
    <property type="match status" value="1"/>
</dbReference>
<evidence type="ECO:0000313" key="5">
    <source>
        <dbReference type="Proteomes" id="UP000598196"/>
    </source>
</evidence>
<keyword evidence="2" id="KW-0378">Hydrolase</keyword>
<dbReference type="PRINTS" id="PR00922">
    <property type="entry name" value="DADACBPTASE3"/>
</dbReference>
<gene>
    <name evidence="4" type="ORF">GCM10010991_13510</name>
</gene>
<dbReference type="GO" id="GO:0006508">
    <property type="term" value="P:proteolysis"/>
    <property type="evidence" value="ECO:0007669"/>
    <property type="project" value="InterPro"/>
</dbReference>
<dbReference type="PANTHER" id="PTHR30023:SF0">
    <property type="entry name" value="PENICILLIN-SENSITIVE CARBOXYPEPTIDASE A"/>
    <property type="match status" value="1"/>
</dbReference>
<comment type="similarity">
    <text evidence="1">Belongs to the peptidase S13 family.</text>
</comment>
<dbReference type="Proteomes" id="UP000598196">
    <property type="component" value="Unassembled WGS sequence"/>
</dbReference>
<protein>
    <submittedName>
        <fullName evidence="4">D-alanyl-D-alanine carboxypeptidase</fullName>
    </submittedName>
</protein>
<dbReference type="InterPro" id="IPR000667">
    <property type="entry name" value="Peptidase_S13"/>
</dbReference>
<dbReference type="EMBL" id="BMLP01000001">
    <property type="protein sequence ID" value="GGO29530.1"/>
    <property type="molecule type" value="Genomic_DNA"/>
</dbReference>
<dbReference type="GO" id="GO:0004185">
    <property type="term" value="F:serine-type carboxypeptidase activity"/>
    <property type="evidence" value="ECO:0007669"/>
    <property type="project" value="InterPro"/>
</dbReference>
<dbReference type="InterPro" id="IPR006311">
    <property type="entry name" value="TAT_signal"/>
</dbReference>
<dbReference type="PANTHER" id="PTHR30023">
    <property type="entry name" value="D-ALANYL-D-ALANINE CARBOXYPEPTIDASE"/>
    <property type="match status" value="1"/>
</dbReference>
<dbReference type="Gene3D" id="3.40.710.10">
    <property type="entry name" value="DD-peptidase/beta-lactamase superfamily"/>
    <property type="match status" value="2"/>
</dbReference>
<evidence type="ECO:0000256" key="3">
    <source>
        <dbReference type="SAM" id="SignalP"/>
    </source>
</evidence>
<dbReference type="RefSeq" id="WP_146284934.1">
    <property type="nucleotide sequence ID" value="NZ_BMLP01000001.1"/>
</dbReference>
<keyword evidence="4" id="KW-0645">Protease</keyword>
<accession>A0A918DCB6</accession>
<dbReference type="InterPro" id="IPR012338">
    <property type="entry name" value="Beta-lactam/transpept-like"/>
</dbReference>
<feature type="signal peptide" evidence="3">
    <location>
        <begin position="1"/>
        <end position="22"/>
    </location>
</feature>
<evidence type="ECO:0000256" key="2">
    <source>
        <dbReference type="ARBA" id="ARBA00022801"/>
    </source>
</evidence>
<organism evidence="4 5">
    <name type="scientific">Gemmobacter aquaticus</name>
    <dbReference type="NCBI Taxonomy" id="490185"/>
    <lineage>
        <taxon>Bacteria</taxon>
        <taxon>Pseudomonadati</taxon>
        <taxon>Pseudomonadota</taxon>
        <taxon>Alphaproteobacteria</taxon>
        <taxon>Rhodobacterales</taxon>
        <taxon>Paracoccaceae</taxon>
        <taxon>Gemmobacter</taxon>
    </lineage>
</organism>
<keyword evidence="3" id="KW-0732">Signal</keyword>
<dbReference type="PROSITE" id="PS51318">
    <property type="entry name" value="TAT"/>
    <property type="match status" value="1"/>
</dbReference>
<evidence type="ECO:0000313" key="4">
    <source>
        <dbReference type="EMBL" id="GGO29530.1"/>
    </source>
</evidence>
<reference evidence="4 5" key="1">
    <citation type="journal article" date="2014" name="Int. J. Syst. Evol. Microbiol.">
        <title>Complete genome sequence of Corynebacterium casei LMG S-19264T (=DSM 44701T), isolated from a smear-ripened cheese.</title>
        <authorList>
            <consortium name="US DOE Joint Genome Institute (JGI-PGF)"/>
            <person name="Walter F."/>
            <person name="Albersmeier A."/>
            <person name="Kalinowski J."/>
            <person name="Ruckert C."/>
        </authorList>
    </citation>
    <scope>NUCLEOTIDE SEQUENCE [LARGE SCALE GENOMIC DNA]</scope>
    <source>
        <strain evidence="4 5">CGMCC 1.7029</strain>
    </source>
</reference>
<dbReference type="NCBIfam" id="TIGR00666">
    <property type="entry name" value="PBP4"/>
    <property type="match status" value="1"/>
</dbReference>
<dbReference type="Pfam" id="PF02113">
    <property type="entry name" value="Peptidase_S13"/>
    <property type="match status" value="1"/>
</dbReference>
<feature type="chain" id="PRO_5037915728" evidence="3">
    <location>
        <begin position="23"/>
        <end position="487"/>
    </location>
</feature>